<dbReference type="AlphaFoldDB" id="E4UVX8"/>
<keyword evidence="2" id="KW-1185">Reference proteome</keyword>
<sequence length="154" mass="17180">MEDTRIKYHTYIQHIGISALKGVSAEPKGETHTGSSSLFSFVLSSSNSHLSTKSSVLFVHAVTIVGIFHLNQARTHCPRQRLGHSAIAAATVFLSIRSVEAYGFIRNGVSWLSQSLVYGQFFFLSPYRLLERACEFFGVFLYSDNDQPRISSML</sequence>
<evidence type="ECO:0000313" key="1">
    <source>
        <dbReference type="EMBL" id="EFR01639.1"/>
    </source>
</evidence>
<name>E4UVX8_ARTGP</name>
<dbReference type="GeneID" id="10027315"/>
<reference evidence="2" key="1">
    <citation type="journal article" date="2012" name="MBio">
        <title>Comparative genome analysis of Trichophyton rubrum and related dermatophytes reveals candidate genes involved in infection.</title>
        <authorList>
            <person name="Martinez D.A."/>
            <person name="Oliver B.G."/>
            <person name="Graeser Y."/>
            <person name="Goldberg J.M."/>
            <person name="Li W."/>
            <person name="Martinez-Rossi N.M."/>
            <person name="Monod M."/>
            <person name="Shelest E."/>
            <person name="Barton R.C."/>
            <person name="Birch E."/>
            <person name="Brakhage A.A."/>
            <person name="Chen Z."/>
            <person name="Gurr S.J."/>
            <person name="Heiman D."/>
            <person name="Heitman J."/>
            <person name="Kosti I."/>
            <person name="Rossi A."/>
            <person name="Saif S."/>
            <person name="Samalova M."/>
            <person name="Saunders C.W."/>
            <person name="Shea T."/>
            <person name="Summerbell R.C."/>
            <person name="Xu J."/>
            <person name="Young S."/>
            <person name="Zeng Q."/>
            <person name="Birren B.W."/>
            <person name="Cuomo C.A."/>
            <person name="White T.C."/>
        </authorList>
    </citation>
    <scope>NUCLEOTIDE SEQUENCE [LARGE SCALE GENOMIC DNA]</scope>
    <source>
        <strain evidence="2">ATCC MYA-4604 / CBS 118893</strain>
    </source>
</reference>
<dbReference type="VEuPathDB" id="FungiDB:MGYG_04641"/>
<protein>
    <submittedName>
        <fullName evidence="1">Uncharacterized protein</fullName>
    </submittedName>
</protein>
<dbReference type="Proteomes" id="UP000002669">
    <property type="component" value="Unassembled WGS sequence"/>
</dbReference>
<dbReference type="HOGENOM" id="CLU_1703778_0_0_1"/>
<proteinExistence type="predicted"/>
<gene>
    <name evidence="1" type="ORF">MGYG_04641</name>
</gene>
<dbReference type="EMBL" id="DS989825">
    <property type="protein sequence ID" value="EFR01639.1"/>
    <property type="molecule type" value="Genomic_DNA"/>
</dbReference>
<accession>E4UVX8</accession>
<dbReference type="InParanoid" id="E4UVX8"/>
<evidence type="ECO:0000313" key="2">
    <source>
        <dbReference type="Proteomes" id="UP000002669"/>
    </source>
</evidence>
<organism evidence="2">
    <name type="scientific">Arthroderma gypseum (strain ATCC MYA-4604 / CBS 118893)</name>
    <name type="common">Microsporum gypseum</name>
    <dbReference type="NCBI Taxonomy" id="535722"/>
    <lineage>
        <taxon>Eukaryota</taxon>
        <taxon>Fungi</taxon>
        <taxon>Dikarya</taxon>
        <taxon>Ascomycota</taxon>
        <taxon>Pezizomycotina</taxon>
        <taxon>Eurotiomycetes</taxon>
        <taxon>Eurotiomycetidae</taxon>
        <taxon>Onygenales</taxon>
        <taxon>Arthrodermataceae</taxon>
        <taxon>Nannizzia</taxon>
    </lineage>
</organism>
<dbReference type="RefSeq" id="XP_003172050.1">
    <property type="nucleotide sequence ID" value="XM_003172002.1"/>
</dbReference>